<dbReference type="InterPro" id="IPR006172">
    <property type="entry name" value="DNA-dir_DNA_pol_B"/>
</dbReference>
<evidence type="ECO:0000259" key="12">
    <source>
        <dbReference type="Pfam" id="PF00136"/>
    </source>
</evidence>
<dbReference type="GO" id="GO:0003677">
    <property type="term" value="F:DNA binding"/>
    <property type="evidence" value="ECO:0007669"/>
    <property type="project" value="UniProtKB-KW"/>
</dbReference>
<name>A0A345AUT1_9CAUD</name>
<organism evidence="14 15">
    <name type="scientific">Acinetobacter phage vB_ApiM_fHyAci03</name>
    <dbReference type="NCBI Taxonomy" id="2269366"/>
    <lineage>
        <taxon>Viruses</taxon>
        <taxon>Duplodnaviria</taxon>
        <taxon>Heunggongvirae</taxon>
        <taxon>Uroviricota</taxon>
        <taxon>Caudoviricetes</taxon>
        <taxon>Pantevenvirales</taxon>
        <taxon>Straboviridae</taxon>
        <taxon>Twarogvirinae</taxon>
        <taxon>Lazarusvirus</taxon>
        <taxon>Lazarusvirus fhyacithree</taxon>
    </lineage>
</organism>
<keyword evidence="8" id="KW-0239">DNA-directed DNA polymerase</keyword>
<dbReference type="InterPro" id="IPR043502">
    <property type="entry name" value="DNA/RNA_pol_sf"/>
</dbReference>
<dbReference type="Pfam" id="PF00136">
    <property type="entry name" value="DNA_pol_B"/>
    <property type="match status" value="1"/>
</dbReference>
<reference evidence="15" key="1">
    <citation type="submission" date="2018-06" db="EMBL/GenBank/DDBJ databases">
        <title>Whole genome analysis of phage vB_ApiM_fHyAci03 infecting Acinetobacter pittii.</title>
        <authorList>
            <person name="Kiljunen S."/>
            <person name="Wicklund A."/>
            <person name="Skurnik M."/>
        </authorList>
    </citation>
    <scope>NUCLEOTIDE SEQUENCE [LARGE SCALE GENOMIC DNA]</scope>
</reference>
<evidence type="ECO:0000256" key="4">
    <source>
        <dbReference type="ARBA" id="ARBA00022695"/>
    </source>
</evidence>
<dbReference type="EC" id="2.7.7.7" evidence="2"/>
<dbReference type="Proteomes" id="UP000255697">
    <property type="component" value="Segment"/>
</dbReference>
<dbReference type="SUPFAM" id="SSF56672">
    <property type="entry name" value="DNA/RNA polymerases"/>
    <property type="match status" value="1"/>
</dbReference>
<comment type="similarity">
    <text evidence="1">Belongs to the DNA polymerase type-B family.</text>
</comment>
<dbReference type="InterPro" id="IPR036397">
    <property type="entry name" value="RNaseH_sf"/>
</dbReference>
<evidence type="ECO:0000256" key="9">
    <source>
        <dbReference type="ARBA" id="ARBA00023109"/>
    </source>
</evidence>
<evidence type="ECO:0000259" key="13">
    <source>
        <dbReference type="Pfam" id="PF03104"/>
    </source>
</evidence>
<comment type="catalytic activity">
    <reaction evidence="11">
        <text>DNA(n) + a 2'-deoxyribonucleoside 5'-triphosphate = DNA(n+1) + diphosphate</text>
        <dbReference type="Rhea" id="RHEA:22508"/>
        <dbReference type="Rhea" id="RHEA-COMP:17339"/>
        <dbReference type="Rhea" id="RHEA-COMP:17340"/>
        <dbReference type="ChEBI" id="CHEBI:33019"/>
        <dbReference type="ChEBI" id="CHEBI:61560"/>
        <dbReference type="ChEBI" id="CHEBI:173112"/>
        <dbReference type="EC" id="2.7.7.7"/>
    </reaction>
</comment>
<dbReference type="Gene3D" id="3.30.420.10">
    <property type="entry name" value="Ribonuclease H-like superfamily/Ribonuclease H"/>
    <property type="match status" value="1"/>
</dbReference>
<evidence type="ECO:0000256" key="5">
    <source>
        <dbReference type="ARBA" id="ARBA00022705"/>
    </source>
</evidence>
<evidence type="ECO:0000256" key="11">
    <source>
        <dbReference type="ARBA" id="ARBA00049244"/>
    </source>
</evidence>
<dbReference type="GO" id="GO:0000166">
    <property type="term" value="F:nucleotide binding"/>
    <property type="evidence" value="ECO:0007669"/>
    <property type="project" value="InterPro"/>
</dbReference>
<evidence type="ECO:0000256" key="1">
    <source>
        <dbReference type="ARBA" id="ARBA00005755"/>
    </source>
</evidence>
<keyword evidence="15" id="KW-1185">Reference proteome</keyword>
<evidence type="ECO:0000256" key="7">
    <source>
        <dbReference type="ARBA" id="ARBA00022801"/>
    </source>
</evidence>
<dbReference type="InterPro" id="IPR023211">
    <property type="entry name" value="DNA_pol_palm_dom_sf"/>
</dbReference>
<gene>
    <name evidence="14" type="ORF">Ac3_095</name>
</gene>
<evidence type="ECO:0000256" key="10">
    <source>
        <dbReference type="ARBA" id="ARBA00023125"/>
    </source>
</evidence>
<dbReference type="SMART" id="SM00486">
    <property type="entry name" value="POLBc"/>
    <property type="match status" value="1"/>
</dbReference>
<dbReference type="InterPro" id="IPR006134">
    <property type="entry name" value="DNA-dir_DNA_pol_B_multi_dom"/>
</dbReference>
<evidence type="ECO:0000256" key="6">
    <source>
        <dbReference type="ARBA" id="ARBA00022722"/>
    </source>
</evidence>
<sequence>MDNFYLVVEQSGDLIQERYVENGVEKVREIPYEPTLFIHAKEGVESKYKDIYGKPCIPKRFSSIREAKDWMQKTRGIVEILGMDDFKLAYISDVYGKKDITYNRNAIRVANCDIEVTAGEFPNPTFAKYEIDAITHYDSIDDKYYVFDLLNSQRGRVSKWDPVLAGKSIDEGGDEVPQHILDKVVYMPFETEKEMLLEYIRLWEEKTPVIFTGWNVEGFDIPYIVNRIKNVLGVSNMKRLSPFGKVTSKVIQNMYGDKEIFNISGIMILDYMDLYKKFAFTSQPSYKLDYIAEYEAGINKLEYDGPIDKLRESNHQRYISYNIVDVYCVQAIDAKRGFINLSISMGYYARMNIATVMSPVKTWDAIIFNSLKAEHLVLPEAKPNVRQPYEGAYVKNPVPGAYKYVLSFDVTSLYPSIIRQVNISPETIAGQFAPPKLSDFINKIAPSPSNEFSCSPSGMMYSKTKQGIIPQEITKVFFQRKEWKKKMMAAKRNAEVIKKLMK</sequence>
<dbReference type="InterPro" id="IPR050240">
    <property type="entry name" value="DNA_pol_type-B"/>
</dbReference>
<dbReference type="EMBL" id="MH460829">
    <property type="protein sequence ID" value="AXF40664.1"/>
    <property type="molecule type" value="Genomic_DNA"/>
</dbReference>
<dbReference type="GO" id="GO:0039693">
    <property type="term" value="P:viral DNA genome replication"/>
    <property type="evidence" value="ECO:0007669"/>
    <property type="project" value="UniProtKB-KW"/>
</dbReference>
<dbReference type="Gene3D" id="3.30.342.10">
    <property type="entry name" value="DNA Polymerase, chain B, domain 1"/>
    <property type="match status" value="1"/>
</dbReference>
<protein>
    <recommendedName>
        <fullName evidence="2">DNA-directed DNA polymerase</fullName>
        <ecNumber evidence="2">2.7.7.7</ecNumber>
    </recommendedName>
</protein>
<keyword evidence="6" id="KW-0540">Nuclease</keyword>
<dbReference type="GO" id="GO:0003887">
    <property type="term" value="F:DNA-directed DNA polymerase activity"/>
    <property type="evidence" value="ECO:0007669"/>
    <property type="project" value="UniProtKB-KW"/>
</dbReference>
<dbReference type="InterPro" id="IPR012337">
    <property type="entry name" value="RNaseH-like_sf"/>
</dbReference>
<evidence type="ECO:0000313" key="15">
    <source>
        <dbReference type="Proteomes" id="UP000255697"/>
    </source>
</evidence>
<keyword evidence="5" id="KW-0235">DNA replication</keyword>
<dbReference type="PANTHER" id="PTHR10322">
    <property type="entry name" value="DNA POLYMERASE CATALYTIC SUBUNIT"/>
    <property type="match status" value="1"/>
</dbReference>
<feature type="domain" description="DNA-directed DNA polymerase family B multifunctional" evidence="12">
    <location>
        <begin position="366"/>
        <end position="493"/>
    </location>
</feature>
<evidence type="ECO:0000256" key="3">
    <source>
        <dbReference type="ARBA" id="ARBA00022679"/>
    </source>
</evidence>
<dbReference type="InterPro" id="IPR006133">
    <property type="entry name" value="DNA-dir_DNA_pol_B_exonuc"/>
</dbReference>
<evidence type="ECO:0000256" key="8">
    <source>
        <dbReference type="ARBA" id="ARBA00022932"/>
    </source>
</evidence>
<dbReference type="GO" id="GO:0006261">
    <property type="term" value="P:DNA-templated DNA replication"/>
    <property type="evidence" value="ECO:0007669"/>
    <property type="project" value="TreeGrafter"/>
</dbReference>
<dbReference type="Pfam" id="PF03104">
    <property type="entry name" value="DNA_pol_B_exo1"/>
    <property type="match status" value="1"/>
</dbReference>
<dbReference type="PANTHER" id="PTHR10322:SF23">
    <property type="entry name" value="DNA POLYMERASE DELTA CATALYTIC SUBUNIT"/>
    <property type="match status" value="1"/>
</dbReference>
<keyword evidence="9" id="KW-1194">Viral DNA replication</keyword>
<dbReference type="GO" id="GO:0016787">
    <property type="term" value="F:hydrolase activity"/>
    <property type="evidence" value="ECO:0007669"/>
    <property type="project" value="UniProtKB-KW"/>
</dbReference>
<keyword evidence="4 14" id="KW-0548">Nucleotidyltransferase</keyword>
<evidence type="ECO:0000313" key="14">
    <source>
        <dbReference type="EMBL" id="AXF40664.1"/>
    </source>
</evidence>
<feature type="domain" description="DNA-directed DNA polymerase family B exonuclease" evidence="13">
    <location>
        <begin position="105"/>
        <end position="291"/>
    </location>
</feature>
<dbReference type="GO" id="GO:0004518">
    <property type="term" value="F:nuclease activity"/>
    <property type="evidence" value="ECO:0007669"/>
    <property type="project" value="UniProtKB-KW"/>
</dbReference>
<keyword evidence="7" id="KW-0378">Hydrolase</keyword>
<accession>A0A345AUT1</accession>
<keyword evidence="10" id="KW-0238">DNA-binding</keyword>
<dbReference type="Gene3D" id="3.90.1600.10">
    <property type="entry name" value="Palm domain of DNA polymerase"/>
    <property type="match status" value="1"/>
</dbReference>
<dbReference type="SUPFAM" id="SSF53098">
    <property type="entry name" value="Ribonuclease H-like"/>
    <property type="match status" value="1"/>
</dbReference>
<proteinExistence type="inferred from homology"/>
<keyword evidence="3 14" id="KW-0808">Transferase</keyword>
<evidence type="ECO:0000256" key="2">
    <source>
        <dbReference type="ARBA" id="ARBA00012417"/>
    </source>
</evidence>